<name>A0ABQ2F6H9_9MICO</name>
<dbReference type="RefSeq" id="WP_022920462.1">
    <property type="nucleotide sequence ID" value="NZ_BMLB01000002.1"/>
</dbReference>
<dbReference type="Gene3D" id="3.20.20.70">
    <property type="entry name" value="Aldolase class I"/>
    <property type="match status" value="1"/>
</dbReference>
<evidence type="ECO:0000259" key="1">
    <source>
        <dbReference type="Pfam" id="PF03537"/>
    </source>
</evidence>
<evidence type="ECO:0000313" key="2">
    <source>
        <dbReference type="EMBL" id="GGK63871.1"/>
    </source>
</evidence>
<gene>
    <name evidence="2" type="ORF">GCM10011509_10360</name>
</gene>
<dbReference type="InterPro" id="IPR004352">
    <property type="entry name" value="GH114_TIM-barrel"/>
</dbReference>
<dbReference type="InterPro" id="IPR016062">
    <property type="entry name" value="TM1410-rel"/>
</dbReference>
<accession>A0ABQ2F6H9</accession>
<dbReference type="PANTHER" id="PTHR35882:SF2">
    <property type="entry name" value="PELA"/>
    <property type="match status" value="1"/>
</dbReference>
<organism evidence="2 3">
    <name type="scientific">Ornithinimicrobium pekingense</name>
    <dbReference type="NCBI Taxonomy" id="384677"/>
    <lineage>
        <taxon>Bacteria</taxon>
        <taxon>Bacillati</taxon>
        <taxon>Actinomycetota</taxon>
        <taxon>Actinomycetes</taxon>
        <taxon>Micrococcales</taxon>
        <taxon>Ornithinimicrobiaceae</taxon>
        <taxon>Ornithinimicrobium</taxon>
    </lineage>
</organism>
<dbReference type="PRINTS" id="PR01545">
    <property type="entry name" value="THEMAYE10DUF"/>
</dbReference>
<dbReference type="Pfam" id="PF03537">
    <property type="entry name" value="Glyco_hydro_114"/>
    <property type="match status" value="1"/>
</dbReference>
<feature type="domain" description="Glycoside-hydrolase family GH114 TIM-barrel" evidence="1">
    <location>
        <begin position="3"/>
        <end position="221"/>
    </location>
</feature>
<keyword evidence="3" id="KW-1185">Reference proteome</keyword>
<dbReference type="InterPro" id="IPR013785">
    <property type="entry name" value="Aldolase_TIM"/>
</dbReference>
<dbReference type="SUPFAM" id="SSF51445">
    <property type="entry name" value="(Trans)glycosidases"/>
    <property type="match status" value="1"/>
</dbReference>
<dbReference type="EMBL" id="BMLB01000002">
    <property type="protein sequence ID" value="GGK63871.1"/>
    <property type="molecule type" value="Genomic_DNA"/>
</dbReference>
<evidence type="ECO:0000313" key="3">
    <source>
        <dbReference type="Proteomes" id="UP000662111"/>
    </source>
</evidence>
<dbReference type="PANTHER" id="PTHR35882">
    <property type="entry name" value="PELA"/>
    <property type="match status" value="1"/>
</dbReference>
<dbReference type="InterPro" id="IPR017853">
    <property type="entry name" value="GH"/>
</dbReference>
<protein>
    <recommendedName>
        <fullName evidence="1">Glycoside-hydrolase family GH114 TIM-barrel domain-containing protein</fullName>
    </recommendedName>
</protein>
<proteinExistence type="predicted"/>
<comment type="caution">
    <text evidence="2">The sequence shown here is derived from an EMBL/GenBank/DDBJ whole genome shotgun (WGS) entry which is preliminary data.</text>
</comment>
<sequence length="233" mass="26713">MSRSEIEQVRSRGTVVLAYFEIGSIENFRPEYPPVREQAPDLIFNRWDDWPEENFVAYWDERWWDLVVRPRVDQAQKAGFDGVYMDTPLAYEEIDLQLAPGATRGTLARRMVELIVRISEYAKAQEPGFLVVPQNSPELRQVPGYVDAIDGIGMEELFVLATDELCTQDWCEENLDHTRVLRDLGKFVLAVDYADDPAMVALAQRRQREEGFFGYVGPVELNTVRPQSGHRGG</sequence>
<reference evidence="3" key="1">
    <citation type="journal article" date="2019" name="Int. J. Syst. Evol. Microbiol.">
        <title>The Global Catalogue of Microorganisms (GCM) 10K type strain sequencing project: providing services to taxonomists for standard genome sequencing and annotation.</title>
        <authorList>
            <consortium name="The Broad Institute Genomics Platform"/>
            <consortium name="The Broad Institute Genome Sequencing Center for Infectious Disease"/>
            <person name="Wu L."/>
            <person name="Ma J."/>
        </authorList>
    </citation>
    <scope>NUCLEOTIDE SEQUENCE [LARGE SCALE GENOMIC DNA]</scope>
    <source>
        <strain evidence="3">CGMCC 1.5362</strain>
    </source>
</reference>
<dbReference type="Proteomes" id="UP000662111">
    <property type="component" value="Unassembled WGS sequence"/>
</dbReference>